<keyword evidence="3" id="KW-1185">Reference proteome</keyword>
<dbReference type="GO" id="GO:0020037">
    <property type="term" value="F:heme binding"/>
    <property type="evidence" value="ECO:0007669"/>
    <property type="project" value="InterPro"/>
</dbReference>
<sequence length="593" mass="65764">MVPPGLPRSRSDYGSTTRDSRWSILDYYETGGGEARSRLSSSWIVRAQLFHLRASSTIDNLRLHAKVKLRGAFRTLAAPPSASPLPPLRQNSEDQGSRDSGIEREQFFAHPLLPFVNELHAKLTDLQKRALKVTWKRLSEAPKTSGRGTIQIMERILDKLIESEPSVPSLFYKSAFLSCIEDRRCGRSQSNERRWATTIATLRDHAHILVKFVDTIIQLMFDGTTIHSDMPDPETIGIIHNRLYPLGFNRKIWNLLGECFAEVFFMQECVRAYPHAASAWSLLCVSFTDRMYAACKPTSSTAASIAASASHHQFSEMPPMCPVRRSTQRPLELPTTLRISKPRATSCAPSPADDDRPSPSYTTSNPATPAARPNYLPLGRRPDSRGGTPVTPAGVYPFDKHAITRTARSPTRAGKKKKLHSNGKSLLRSKSEVASKIEMRTTAAAKNKIKKRRGNPRKSTQYISLNPRKEQSREFDEPTPLSPLSPLVPSSSSPSFFPATTRKSPSVKEVKFTFSQTISIPKQASSDTAAEPEKPTIKPTTTPPAPATTTTSTTTPDRPPVPPPRRNRRRPVLTTTSESSRISVAAEPMVTHL</sequence>
<feature type="compositionally biased region" description="Basic residues" evidence="1">
    <location>
        <begin position="447"/>
        <end position="456"/>
    </location>
</feature>
<dbReference type="CDD" id="cd01040">
    <property type="entry name" value="Mb-like"/>
    <property type="match status" value="1"/>
</dbReference>
<dbReference type="Gene3D" id="1.10.490.10">
    <property type="entry name" value="Globins"/>
    <property type="match status" value="1"/>
</dbReference>
<proteinExistence type="predicted"/>
<dbReference type="SUPFAM" id="SSF46458">
    <property type="entry name" value="Globin-like"/>
    <property type="match status" value="1"/>
</dbReference>
<protein>
    <submittedName>
        <fullName evidence="2">Uncharacterized protein</fullName>
    </submittedName>
</protein>
<reference evidence="2" key="2">
    <citation type="submission" date="2022-06" db="UniProtKB">
        <authorList>
            <consortium name="EnsemblMetazoa"/>
        </authorList>
    </citation>
    <scope>IDENTIFICATION</scope>
    <source>
        <strain evidence="2">PS312</strain>
    </source>
</reference>
<dbReference type="Proteomes" id="UP000005239">
    <property type="component" value="Unassembled WGS sequence"/>
</dbReference>
<name>A0A2A6C7A5_PRIPA</name>
<feature type="region of interest" description="Disordered" evidence="1">
    <location>
        <begin position="315"/>
        <end position="593"/>
    </location>
</feature>
<evidence type="ECO:0000313" key="2">
    <source>
        <dbReference type="EnsemblMetazoa" id="PPA18066.1"/>
    </source>
</evidence>
<feature type="compositionally biased region" description="Low complexity" evidence="1">
    <location>
        <begin position="478"/>
        <end position="498"/>
    </location>
</feature>
<feature type="compositionally biased region" description="Low complexity" evidence="1">
    <location>
        <begin position="547"/>
        <end position="556"/>
    </location>
</feature>
<accession>A0A8R1UBK0</accession>
<feature type="compositionally biased region" description="Basic and acidic residues" evidence="1">
    <location>
        <begin position="467"/>
        <end position="476"/>
    </location>
</feature>
<dbReference type="OrthoDB" id="5857092at2759"/>
<dbReference type="EnsemblMetazoa" id="PPA18066.1">
    <property type="protein sequence ID" value="PPA18066.1"/>
    <property type="gene ID" value="WBGene00107620"/>
</dbReference>
<feature type="compositionally biased region" description="Basic and acidic residues" evidence="1">
    <location>
        <begin position="91"/>
        <end position="100"/>
    </location>
</feature>
<dbReference type="InterPro" id="IPR044399">
    <property type="entry name" value="Mb-like_M"/>
</dbReference>
<reference evidence="3" key="1">
    <citation type="journal article" date="2008" name="Nat. Genet.">
        <title>The Pristionchus pacificus genome provides a unique perspective on nematode lifestyle and parasitism.</title>
        <authorList>
            <person name="Dieterich C."/>
            <person name="Clifton S.W."/>
            <person name="Schuster L.N."/>
            <person name="Chinwalla A."/>
            <person name="Delehaunty K."/>
            <person name="Dinkelacker I."/>
            <person name="Fulton L."/>
            <person name="Fulton R."/>
            <person name="Godfrey J."/>
            <person name="Minx P."/>
            <person name="Mitreva M."/>
            <person name="Roeseler W."/>
            <person name="Tian H."/>
            <person name="Witte H."/>
            <person name="Yang S.P."/>
            <person name="Wilson R.K."/>
            <person name="Sommer R.J."/>
        </authorList>
    </citation>
    <scope>NUCLEOTIDE SEQUENCE [LARGE SCALE GENOMIC DNA]</scope>
    <source>
        <strain evidence="3">PS312</strain>
    </source>
</reference>
<evidence type="ECO:0000256" key="1">
    <source>
        <dbReference type="SAM" id="MobiDB-lite"/>
    </source>
</evidence>
<feature type="region of interest" description="Disordered" evidence="1">
    <location>
        <begin position="78"/>
        <end position="100"/>
    </location>
</feature>
<feature type="compositionally biased region" description="Polar residues" evidence="1">
    <location>
        <begin position="513"/>
        <end position="528"/>
    </location>
</feature>
<dbReference type="GO" id="GO:0019825">
    <property type="term" value="F:oxygen binding"/>
    <property type="evidence" value="ECO:0007669"/>
    <property type="project" value="InterPro"/>
</dbReference>
<dbReference type="InterPro" id="IPR012292">
    <property type="entry name" value="Globin/Proto"/>
</dbReference>
<accession>A0A2A6C7A5</accession>
<evidence type="ECO:0000313" key="3">
    <source>
        <dbReference type="Proteomes" id="UP000005239"/>
    </source>
</evidence>
<dbReference type="AlphaFoldDB" id="A0A2A6C7A5"/>
<gene>
    <name evidence="2" type="primary">WBGene00107620</name>
</gene>
<organism evidence="2 3">
    <name type="scientific">Pristionchus pacificus</name>
    <name type="common">Parasitic nematode worm</name>
    <dbReference type="NCBI Taxonomy" id="54126"/>
    <lineage>
        <taxon>Eukaryota</taxon>
        <taxon>Metazoa</taxon>
        <taxon>Ecdysozoa</taxon>
        <taxon>Nematoda</taxon>
        <taxon>Chromadorea</taxon>
        <taxon>Rhabditida</taxon>
        <taxon>Rhabditina</taxon>
        <taxon>Diplogasteromorpha</taxon>
        <taxon>Diplogasteroidea</taxon>
        <taxon>Neodiplogasteridae</taxon>
        <taxon>Pristionchus</taxon>
    </lineage>
</organism>
<dbReference type="InterPro" id="IPR009050">
    <property type="entry name" value="Globin-like_sf"/>
</dbReference>
<feature type="compositionally biased region" description="Basic and acidic residues" evidence="1">
    <location>
        <begin position="429"/>
        <end position="439"/>
    </location>
</feature>